<protein>
    <submittedName>
        <fullName evidence="2">Uncharacterized protein</fullName>
    </submittedName>
</protein>
<feature type="region of interest" description="Disordered" evidence="1">
    <location>
        <begin position="1"/>
        <end position="30"/>
    </location>
</feature>
<evidence type="ECO:0000256" key="1">
    <source>
        <dbReference type="SAM" id="MobiDB-lite"/>
    </source>
</evidence>
<name>A0A4Y2R312_ARAVE</name>
<keyword evidence="3" id="KW-1185">Reference proteome</keyword>
<dbReference type="Proteomes" id="UP000499080">
    <property type="component" value="Unassembled WGS sequence"/>
</dbReference>
<sequence length="199" mass="23051">METIKTHQMRLTQRRTIHQPQEKNSTQSVRTRQPLAGLRNLHLVATRYCRLFFTLPRPLKTTRVLKHQISEIHNNFGKCGNLLRHIGMDSSGHMNHPSATGKIPIDRETINSPPQSHSSCDQHLQVLLGLPFPVSKRRTTQEIPKPSEEESVRSHKRARKTASSYVNPEGFRRTVRYQLLYSAQVEADKEKQLRFDPFQ</sequence>
<dbReference type="EMBL" id="BGPR01015574">
    <property type="protein sequence ID" value="GBN69799.1"/>
    <property type="molecule type" value="Genomic_DNA"/>
</dbReference>
<dbReference type="AlphaFoldDB" id="A0A4Y2R312"/>
<comment type="caution">
    <text evidence="2">The sequence shown here is derived from an EMBL/GenBank/DDBJ whole genome shotgun (WGS) entry which is preliminary data.</text>
</comment>
<evidence type="ECO:0000313" key="3">
    <source>
        <dbReference type="Proteomes" id="UP000499080"/>
    </source>
</evidence>
<accession>A0A4Y2R312</accession>
<feature type="compositionally biased region" description="Polar residues" evidence="1">
    <location>
        <begin position="18"/>
        <end position="30"/>
    </location>
</feature>
<evidence type="ECO:0000313" key="2">
    <source>
        <dbReference type="EMBL" id="GBN69799.1"/>
    </source>
</evidence>
<organism evidence="2 3">
    <name type="scientific">Araneus ventricosus</name>
    <name type="common">Orbweaver spider</name>
    <name type="synonym">Epeira ventricosa</name>
    <dbReference type="NCBI Taxonomy" id="182803"/>
    <lineage>
        <taxon>Eukaryota</taxon>
        <taxon>Metazoa</taxon>
        <taxon>Ecdysozoa</taxon>
        <taxon>Arthropoda</taxon>
        <taxon>Chelicerata</taxon>
        <taxon>Arachnida</taxon>
        <taxon>Araneae</taxon>
        <taxon>Araneomorphae</taxon>
        <taxon>Entelegynae</taxon>
        <taxon>Araneoidea</taxon>
        <taxon>Araneidae</taxon>
        <taxon>Araneus</taxon>
    </lineage>
</organism>
<proteinExistence type="predicted"/>
<feature type="region of interest" description="Disordered" evidence="1">
    <location>
        <begin position="137"/>
        <end position="167"/>
    </location>
</feature>
<reference evidence="2 3" key="1">
    <citation type="journal article" date="2019" name="Sci. Rep.">
        <title>Orb-weaving spider Araneus ventricosus genome elucidates the spidroin gene catalogue.</title>
        <authorList>
            <person name="Kono N."/>
            <person name="Nakamura H."/>
            <person name="Ohtoshi R."/>
            <person name="Moran D.A.P."/>
            <person name="Shinohara A."/>
            <person name="Yoshida Y."/>
            <person name="Fujiwara M."/>
            <person name="Mori M."/>
            <person name="Tomita M."/>
            <person name="Arakawa K."/>
        </authorList>
    </citation>
    <scope>NUCLEOTIDE SEQUENCE [LARGE SCALE GENOMIC DNA]</scope>
</reference>
<gene>
    <name evidence="2" type="ORF">AVEN_81423_1</name>
</gene>